<dbReference type="InterPro" id="IPR012923">
    <property type="entry name" value="Csm3"/>
</dbReference>
<dbReference type="PANTHER" id="PTHR13220:SF11">
    <property type="entry name" value="TIMELESS-INTERACTING PROTEIN"/>
    <property type="match status" value="1"/>
</dbReference>
<feature type="compositionally biased region" description="Low complexity" evidence="7">
    <location>
        <begin position="368"/>
        <end position="381"/>
    </location>
</feature>
<feature type="compositionally biased region" description="Basic and acidic residues" evidence="7">
    <location>
        <begin position="395"/>
        <end position="406"/>
    </location>
</feature>
<name>A0ABR3ITK5_9AGAR</name>
<dbReference type="PANTHER" id="PTHR13220">
    <property type="entry name" value="TIMELESS INTERACTING-RELATED"/>
    <property type="match status" value="1"/>
</dbReference>
<evidence type="ECO:0000313" key="10">
    <source>
        <dbReference type="Proteomes" id="UP001556367"/>
    </source>
</evidence>
<evidence type="ECO:0000256" key="4">
    <source>
        <dbReference type="ARBA" id="ARBA00023242"/>
    </source>
</evidence>
<evidence type="ECO:0000256" key="6">
    <source>
        <dbReference type="RuleBase" id="RU366049"/>
    </source>
</evidence>
<gene>
    <name evidence="9" type="ORF">HGRIS_012789</name>
</gene>
<keyword evidence="5 6" id="KW-0131">Cell cycle</keyword>
<proteinExistence type="inferred from homology"/>
<feature type="domain" description="Chromosome segregation in meiosis protein 3" evidence="8">
    <location>
        <begin position="138"/>
        <end position="218"/>
    </location>
</feature>
<keyword evidence="4 6" id="KW-0539">Nucleus</keyword>
<evidence type="ECO:0000259" key="8">
    <source>
        <dbReference type="Pfam" id="PF07962"/>
    </source>
</evidence>
<accession>A0ABR3ITK5</accession>
<feature type="compositionally biased region" description="Basic and acidic residues" evidence="7">
    <location>
        <begin position="293"/>
        <end position="302"/>
    </location>
</feature>
<comment type="similarity">
    <text evidence="2 6">Belongs to the CSM3 family.</text>
</comment>
<comment type="function">
    <text evidence="6">Plays an important role in the control of DNA replication and the maintenance of replication fork stability.</text>
</comment>
<evidence type="ECO:0000256" key="5">
    <source>
        <dbReference type="ARBA" id="ARBA00023306"/>
    </source>
</evidence>
<keyword evidence="10" id="KW-1185">Reference proteome</keyword>
<reference evidence="10" key="1">
    <citation type="submission" date="2024-06" db="EMBL/GenBank/DDBJ databases">
        <title>Multi-omics analyses provide insights into the biosynthesis of the anticancer antibiotic pleurotin in Hohenbuehelia grisea.</title>
        <authorList>
            <person name="Weaver J.A."/>
            <person name="Alberti F."/>
        </authorList>
    </citation>
    <scope>NUCLEOTIDE SEQUENCE [LARGE SCALE GENOMIC DNA]</scope>
    <source>
        <strain evidence="10">T-177</strain>
    </source>
</reference>
<evidence type="ECO:0000256" key="1">
    <source>
        <dbReference type="ARBA" id="ARBA00004123"/>
    </source>
</evidence>
<feature type="compositionally biased region" description="Polar residues" evidence="7">
    <location>
        <begin position="104"/>
        <end position="120"/>
    </location>
</feature>
<sequence length="439" mass="47539">MATTATPPRPKPALFLPDSDDEDAPIHARPRRHAPPAPQPPLEEFDIDALFAGIPDDDFSAPVDDGNEPVSVDALDFGAMERAAEARARNRAPAPPPLTPHQVLPSSSPPRETGPDTAQGTVGADDDAPKKRKKRLRLDEHRMLGSDGFPSLIQMTKDFKIKGKGHEATDLDRLLRIYQYWTHKLHPPTQFRDTVERVEKLCHSKLMNSALSRWRDEAHGKTPAPDEDIIDISDDERGGDASAAPSSPLAGRDRPQGAGVTTAIPTGSSPPPTSPSEPASASAFDDDDFDIDAIIREEEERRARVRAQSQNNDTAKDTDTAMDVDGDSQAKGVPNDEDNLWADIMNGAFDENPTMPSAPLALPRDDGPSGNPTNGSSGSSTAPADNVEDDEDMWDVVREMEQDEARNQPPRTNDAVPSAASTSKASVSAAEEDWEDMYL</sequence>
<keyword evidence="3 6" id="KW-0227">DNA damage</keyword>
<dbReference type="Proteomes" id="UP001556367">
    <property type="component" value="Unassembled WGS sequence"/>
</dbReference>
<comment type="caution">
    <text evidence="9">The sequence shown here is derived from an EMBL/GenBank/DDBJ whole genome shotgun (WGS) entry which is preliminary data.</text>
</comment>
<dbReference type="InterPro" id="IPR040038">
    <property type="entry name" value="TIPIN/Csm3/Swi3"/>
</dbReference>
<organism evidence="9 10">
    <name type="scientific">Hohenbuehelia grisea</name>
    <dbReference type="NCBI Taxonomy" id="104357"/>
    <lineage>
        <taxon>Eukaryota</taxon>
        <taxon>Fungi</taxon>
        <taxon>Dikarya</taxon>
        <taxon>Basidiomycota</taxon>
        <taxon>Agaricomycotina</taxon>
        <taxon>Agaricomycetes</taxon>
        <taxon>Agaricomycetidae</taxon>
        <taxon>Agaricales</taxon>
        <taxon>Pleurotineae</taxon>
        <taxon>Pleurotaceae</taxon>
        <taxon>Hohenbuehelia</taxon>
    </lineage>
</organism>
<dbReference type="Pfam" id="PF07962">
    <property type="entry name" value="Swi3"/>
    <property type="match status" value="1"/>
</dbReference>
<feature type="compositionally biased region" description="Acidic residues" evidence="7">
    <location>
        <begin position="225"/>
        <end position="234"/>
    </location>
</feature>
<dbReference type="EMBL" id="JASNQZ010000015">
    <property type="protein sequence ID" value="KAL0946588.1"/>
    <property type="molecule type" value="Genomic_DNA"/>
</dbReference>
<protein>
    <recommendedName>
        <fullName evidence="6">Chromosome segregation in meiosis protein</fullName>
    </recommendedName>
</protein>
<feature type="compositionally biased region" description="Acidic residues" evidence="7">
    <location>
        <begin position="430"/>
        <end position="439"/>
    </location>
</feature>
<feature type="region of interest" description="Disordered" evidence="7">
    <location>
        <begin position="1"/>
        <end position="138"/>
    </location>
</feature>
<evidence type="ECO:0000313" key="9">
    <source>
        <dbReference type="EMBL" id="KAL0946588.1"/>
    </source>
</evidence>
<feature type="compositionally biased region" description="Low complexity" evidence="7">
    <location>
        <begin position="418"/>
        <end position="429"/>
    </location>
</feature>
<comment type="subcellular location">
    <subcellularLocation>
        <location evidence="1 6">Nucleus</location>
    </subcellularLocation>
</comment>
<evidence type="ECO:0000256" key="3">
    <source>
        <dbReference type="ARBA" id="ARBA00022763"/>
    </source>
</evidence>
<evidence type="ECO:0000256" key="7">
    <source>
        <dbReference type="SAM" id="MobiDB-lite"/>
    </source>
</evidence>
<evidence type="ECO:0000256" key="2">
    <source>
        <dbReference type="ARBA" id="ARBA00006075"/>
    </source>
</evidence>
<feature type="region of interest" description="Disordered" evidence="7">
    <location>
        <begin position="214"/>
        <end position="439"/>
    </location>
</feature>